<evidence type="ECO:0000256" key="2">
    <source>
        <dbReference type="ARBA" id="ARBA00022448"/>
    </source>
</evidence>
<dbReference type="InterPro" id="IPR000425">
    <property type="entry name" value="MIP"/>
</dbReference>
<dbReference type="GO" id="GO:0016020">
    <property type="term" value="C:membrane"/>
    <property type="evidence" value="ECO:0007669"/>
    <property type="project" value="UniProtKB-SubCell"/>
</dbReference>
<sequence length="295" mass="30543">MEGTTSQSTFTFIPSTIETPSPSIPEISSSSPSPGGSLARVAQSYPPGFPRKVFAEVIGTFLLVFVGSGSAGLSKIDESMVSKLGASLAGGLIVTVMIYSIGHISGAHMNPAVSLAFTAVRHLPWPQLPFYVAAQLTGAISASYTLRELLRPSDEIGGTSPAGSHIQALTMEMVSTYTMVFISMAVATDSNATGQLSGVAVGSSVCIASIVAGPISGGSMNPARTLGPAIATSYYKGLWVYFVGPITGAVLAAWSYNVIRDTEHPGFPISLSSISSKVRQSIGGTEQKSDQRCLV</sequence>
<evidence type="ECO:0000256" key="6">
    <source>
        <dbReference type="RuleBase" id="RU000477"/>
    </source>
</evidence>
<dbReference type="Gene3D" id="1.20.1080.10">
    <property type="entry name" value="Glycerol uptake facilitator protein"/>
    <property type="match status" value="1"/>
</dbReference>
<evidence type="ECO:0000256" key="3">
    <source>
        <dbReference type="ARBA" id="ARBA00022692"/>
    </source>
</evidence>
<dbReference type="PANTHER" id="PTHR45724:SF16">
    <property type="entry name" value="AQUAPORIN NIP2-1"/>
    <property type="match status" value="1"/>
</dbReference>
<dbReference type="PROSITE" id="PS00221">
    <property type="entry name" value="MIP"/>
    <property type="match status" value="1"/>
</dbReference>
<proteinExistence type="inferred from homology"/>
<dbReference type="PRINTS" id="PR00783">
    <property type="entry name" value="MINTRINSICP"/>
</dbReference>
<feature type="region of interest" description="Disordered" evidence="7">
    <location>
        <begin position="1"/>
        <end position="39"/>
    </location>
</feature>
<keyword evidence="10" id="KW-1185">Reference proteome</keyword>
<evidence type="ECO:0000313" key="10">
    <source>
        <dbReference type="Proteomes" id="UP000289340"/>
    </source>
</evidence>
<name>A0A445FYA2_GLYSO</name>
<evidence type="ECO:0000256" key="5">
    <source>
        <dbReference type="ARBA" id="ARBA00023136"/>
    </source>
</evidence>
<dbReference type="Proteomes" id="UP000289340">
    <property type="component" value="Chromosome 18"/>
</dbReference>
<dbReference type="SUPFAM" id="SSF81338">
    <property type="entry name" value="Aquaporin-like"/>
    <property type="match status" value="1"/>
</dbReference>
<dbReference type="PANTHER" id="PTHR45724">
    <property type="entry name" value="AQUAPORIN NIP2-1"/>
    <property type="match status" value="1"/>
</dbReference>
<keyword evidence="3 6" id="KW-0812">Transmembrane</keyword>
<reference evidence="9 10" key="1">
    <citation type="submission" date="2018-09" db="EMBL/GenBank/DDBJ databases">
        <title>A high-quality reference genome of wild soybean provides a powerful tool to mine soybean genomes.</title>
        <authorList>
            <person name="Xie M."/>
            <person name="Chung C.Y.L."/>
            <person name="Li M.-W."/>
            <person name="Wong F.-L."/>
            <person name="Chan T.-F."/>
            <person name="Lam H.-M."/>
        </authorList>
    </citation>
    <scope>NUCLEOTIDE SEQUENCE [LARGE SCALE GENOMIC DNA]</scope>
    <source>
        <strain evidence="10">cv. W05</strain>
        <tissue evidence="9">Hypocotyl of etiolated seedlings</tissue>
    </source>
</reference>
<feature type="transmembrane region" description="Helical" evidence="8">
    <location>
        <begin position="166"/>
        <end position="187"/>
    </location>
</feature>
<feature type="compositionally biased region" description="Polar residues" evidence="7">
    <location>
        <begin position="1"/>
        <end position="12"/>
    </location>
</feature>
<evidence type="ECO:0000256" key="8">
    <source>
        <dbReference type="SAM" id="Phobius"/>
    </source>
</evidence>
<dbReference type="InterPro" id="IPR023271">
    <property type="entry name" value="Aquaporin-like"/>
</dbReference>
<dbReference type="AlphaFoldDB" id="A0A445FYA2"/>
<keyword evidence="4 8" id="KW-1133">Transmembrane helix</keyword>
<feature type="compositionally biased region" description="Low complexity" evidence="7">
    <location>
        <begin position="13"/>
        <end position="37"/>
    </location>
</feature>
<gene>
    <name evidence="9" type="ORF">D0Y65_049617</name>
</gene>
<evidence type="ECO:0000256" key="1">
    <source>
        <dbReference type="ARBA" id="ARBA00004141"/>
    </source>
</evidence>
<evidence type="ECO:0000256" key="7">
    <source>
        <dbReference type="SAM" id="MobiDB-lite"/>
    </source>
</evidence>
<feature type="transmembrane region" description="Helical" evidence="8">
    <location>
        <begin position="85"/>
        <end position="108"/>
    </location>
</feature>
<keyword evidence="5 8" id="KW-0472">Membrane</keyword>
<dbReference type="Gramene" id="XM_028359798.1">
    <property type="protein sequence ID" value="XP_028215599.1"/>
    <property type="gene ID" value="LOC114397652"/>
</dbReference>
<dbReference type="EMBL" id="QZWG01000018">
    <property type="protein sequence ID" value="RZB53744.1"/>
    <property type="molecule type" value="Genomic_DNA"/>
</dbReference>
<keyword evidence="2 6" id="KW-0813">Transport</keyword>
<organism evidence="9 10">
    <name type="scientific">Glycine soja</name>
    <name type="common">Wild soybean</name>
    <dbReference type="NCBI Taxonomy" id="3848"/>
    <lineage>
        <taxon>Eukaryota</taxon>
        <taxon>Viridiplantae</taxon>
        <taxon>Streptophyta</taxon>
        <taxon>Embryophyta</taxon>
        <taxon>Tracheophyta</taxon>
        <taxon>Spermatophyta</taxon>
        <taxon>Magnoliopsida</taxon>
        <taxon>eudicotyledons</taxon>
        <taxon>Gunneridae</taxon>
        <taxon>Pentapetalae</taxon>
        <taxon>rosids</taxon>
        <taxon>fabids</taxon>
        <taxon>Fabales</taxon>
        <taxon>Fabaceae</taxon>
        <taxon>Papilionoideae</taxon>
        <taxon>50 kb inversion clade</taxon>
        <taxon>NPAAA clade</taxon>
        <taxon>indigoferoid/millettioid clade</taxon>
        <taxon>Phaseoleae</taxon>
        <taxon>Glycine</taxon>
        <taxon>Glycine subgen. Soja</taxon>
    </lineage>
</organism>
<evidence type="ECO:0000313" key="9">
    <source>
        <dbReference type="EMBL" id="RZB53744.1"/>
    </source>
</evidence>
<feature type="transmembrane region" description="Helical" evidence="8">
    <location>
        <begin position="53"/>
        <end position="73"/>
    </location>
</feature>
<dbReference type="Pfam" id="PF00230">
    <property type="entry name" value="MIP"/>
    <property type="match status" value="1"/>
</dbReference>
<dbReference type="GO" id="GO:0015267">
    <property type="term" value="F:channel activity"/>
    <property type="evidence" value="ECO:0007669"/>
    <property type="project" value="InterPro"/>
</dbReference>
<dbReference type="InterPro" id="IPR034294">
    <property type="entry name" value="Aquaporin_transptr"/>
</dbReference>
<comment type="similarity">
    <text evidence="6">Belongs to the MIP/aquaporin (TC 1.A.8) family.</text>
</comment>
<feature type="transmembrane region" description="Helical" evidence="8">
    <location>
        <begin position="238"/>
        <end position="256"/>
    </location>
</feature>
<protein>
    <submittedName>
        <fullName evidence="9">Aquaporin NIP2-1</fullName>
    </submittedName>
</protein>
<evidence type="ECO:0000256" key="4">
    <source>
        <dbReference type="ARBA" id="ARBA00022989"/>
    </source>
</evidence>
<feature type="transmembrane region" description="Helical" evidence="8">
    <location>
        <begin position="199"/>
        <end position="217"/>
    </location>
</feature>
<comment type="caution">
    <text evidence="9">The sequence shown here is derived from an EMBL/GenBank/DDBJ whole genome shotgun (WGS) entry which is preliminary data.</text>
</comment>
<dbReference type="InterPro" id="IPR022357">
    <property type="entry name" value="MIP_CS"/>
</dbReference>
<comment type="subcellular location">
    <subcellularLocation>
        <location evidence="1">Membrane</location>
        <topology evidence="1">Multi-pass membrane protein</topology>
    </subcellularLocation>
</comment>
<accession>A0A445FYA2</accession>